<accession>A0A8T4GXJ8</accession>
<name>A0A8T4GXJ8_9EURY</name>
<dbReference type="EMBL" id="JAGGLC010000001">
    <property type="protein sequence ID" value="MBP1986025.1"/>
    <property type="molecule type" value="Genomic_DNA"/>
</dbReference>
<dbReference type="Proteomes" id="UP000823736">
    <property type="component" value="Unassembled WGS sequence"/>
</dbReference>
<gene>
    <name evidence="1" type="ORF">J2753_000498</name>
</gene>
<proteinExistence type="predicted"/>
<dbReference type="AlphaFoldDB" id="A0A8T4GXJ8"/>
<keyword evidence="2" id="KW-1185">Reference proteome</keyword>
<comment type="caution">
    <text evidence="1">The sequence shown here is derived from an EMBL/GenBank/DDBJ whole genome shotgun (WGS) entry which is preliminary data.</text>
</comment>
<evidence type="ECO:0000313" key="2">
    <source>
        <dbReference type="Proteomes" id="UP000823736"/>
    </source>
</evidence>
<reference evidence="1" key="1">
    <citation type="submission" date="2021-03" db="EMBL/GenBank/DDBJ databases">
        <title>Genomic Encyclopedia of Type Strains, Phase IV (KMG-IV): sequencing the most valuable type-strain genomes for metagenomic binning, comparative biology and taxonomic classification.</title>
        <authorList>
            <person name="Goeker M."/>
        </authorList>
    </citation>
    <scope>NUCLEOTIDE SEQUENCE</scope>
    <source>
        <strain evidence="1">DSM 26232</strain>
    </source>
</reference>
<evidence type="ECO:0000313" key="1">
    <source>
        <dbReference type="EMBL" id="MBP1986025.1"/>
    </source>
</evidence>
<organism evidence="1 2">
    <name type="scientific">Halolamina salifodinae</name>
    <dbReference type="NCBI Taxonomy" id="1202767"/>
    <lineage>
        <taxon>Archaea</taxon>
        <taxon>Methanobacteriati</taxon>
        <taxon>Methanobacteriota</taxon>
        <taxon>Stenosarchaea group</taxon>
        <taxon>Halobacteria</taxon>
        <taxon>Halobacteriales</taxon>
        <taxon>Haloferacaceae</taxon>
    </lineage>
</organism>
<protein>
    <submittedName>
        <fullName evidence="1">Uncharacterized protein</fullName>
    </submittedName>
</protein>
<sequence>MSEIRRISPDEGLPDEEVESVISGELKSLPSVESVEENPVRTEQGVIENYAFSGQRVFSGNFTHLSEHSISGEMTDYSGEYMLRGGSDLLLIAVESGSGKTLDLIRELNEHLPEDSRVRRGITSSTEDIWRFIQSAEHTGEVRVIKDGEKVDVSTLEEPLSEIKQRPLWDAELFFPKYGGDGEIFVVYDEENLELTVDNLSEAEYALQEFEQHIVD</sequence>
<dbReference type="RefSeq" id="WP_209490133.1">
    <property type="nucleotide sequence ID" value="NZ_JAGGLC010000001.1"/>
</dbReference>